<feature type="transmembrane region" description="Helical" evidence="7">
    <location>
        <begin position="307"/>
        <end position="327"/>
    </location>
</feature>
<dbReference type="CDD" id="cd17321">
    <property type="entry name" value="MFS_MMR_MDR_like"/>
    <property type="match status" value="1"/>
</dbReference>
<dbReference type="Proteomes" id="UP000199656">
    <property type="component" value="Unassembled WGS sequence"/>
</dbReference>
<feature type="transmembrane region" description="Helical" evidence="7">
    <location>
        <begin position="334"/>
        <end position="354"/>
    </location>
</feature>
<keyword evidence="10" id="KW-1185">Reference proteome</keyword>
<feature type="transmembrane region" description="Helical" evidence="7">
    <location>
        <begin position="12"/>
        <end position="37"/>
    </location>
</feature>
<evidence type="ECO:0000256" key="1">
    <source>
        <dbReference type="ARBA" id="ARBA00004651"/>
    </source>
</evidence>
<gene>
    <name evidence="9" type="ORF">SAMN05660909_05081</name>
</gene>
<feature type="transmembrane region" description="Helical" evidence="7">
    <location>
        <begin position="271"/>
        <end position="295"/>
    </location>
</feature>
<evidence type="ECO:0000256" key="7">
    <source>
        <dbReference type="SAM" id="Phobius"/>
    </source>
</evidence>
<keyword evidence="2" id="KW-0813">Transport</keyword>
<feature type="transmembrane region" description="Helical" evidence="7">
    <location>
        <begin position="106"/>
        <end position="127"/>
    </location>
</feature>
<protein>
    <submittedName>
        <fullName evidence="9">Drug resistance transporter, EmrB/QacA subfamily</fullName>
    </submittedName>
</protein>
<feature type="transmembrane region" description="Helical" evidence="7">
    <location>
        <begin position="81"/>
        <end position="100"/>
    </location>
</feature>
<dbReference type="NCBIfam" id="TIGR00711">
    <property type="entry name" value="efflux_EmrB"/>
    <property type="match status" value="1"/>
</dbReference>
<evidence type="ECO:0000256" key="6">
    <source>
        <dbReference type="ARBA" id="ARBA00023136"/>
    </source>
</evidence>
<feature type="transmembrane region" description="Helical" evidence="7">
    <location>
        <begin position="201"/>
        <end position="221"/>
    </location>
</feature>
<keyword evidence="4 7" id="KW-0812">Transmembrane</keyword>
<dbReference type="PANTHER" id="PTHR42718">
    <property type="entry name" value="MAJOR FACILITATOR SUPERFAMILY MULTIDRUG TRANSPORTER MFSC"/>
    <property type="match status" value="1"/>
</dbReference>
<sequence length="516" mass="54092">MMGNIALKSAAGRWVMAATIMASAMAFIDGTALNVVLPALQQSLDASGAALFWVLNAYLLMLAALILIGGALGDKLGRKKIFMIGIAIFIAGSAACGFAGNITLLVIFRVVQGIGGALMIPGSLSLITSVINDKERGKAIGTWSAVTTLVTLGGPILGGALADAGLWRFIFFINVPIGVVALLILATKVAETKDETDTGKIDYPGAALIAVGLALLTFGLLRMPGKGWKDIFVCGTVVTGLLFLGGFIWVEGRSKNPMMPLGLFKNRVFSGCNLLTLFLYAGLSGGMLFVSLNMIQVQHYTQTESGMSFLPFTILMMLIARFAGSLADKWGPRIFLTIGPVVAGIGLILLSFIGQTNGYRDYWTTFFPGILVLGAGMSFTVAPLTATVMGALPDHLSGIASGTNNAISRIASVFAVAVFGALAGLFFTGMLQQSIQPLHLDPASYKAVMLQAGNLGNAKVPSVVQQSLHQQVINAYHNSFIAAYRKILLLSGILGLAGGVTGFLFIPSSMQTRPGA</sequence>
<dbReference type="PANTHER" id="PTHR42718:SF42">
    <property type="entry name" value="EXPORT PROTEIN"/>
    <property type="match status" value="1"/>
</dbReference>
<dbReference type="GO" id="GO:0005886">
    <property type="term" value="C:plasma membrane"/>
    <property type="evidence" value="ECO:0007669"/>
    <property type="project" value="UniProtKB-SubCell"/>
</dbReference>
<feature type="transmembrane region" description="Helical" evidence="7">
    <location>
        <begin position="366"/>
        <end position="389"/>
    </location>
</feature>
<dbReference type="Gene3D" id="1.20.1250.20">
    <property type="entry name" value="MFS general substrate transporter like domains"/>
    <property type="match status" value="1"/>
</dbReference>
<reference evidence="10" key="1">
    <citation type="submission" date="2016-10" db="EMBL/GenBank/DDBJ databases">
        <authorList>
            <person name="Varghese N."/>
            <person name="Submissions S."/>
        </authorList>
    </citation>
    <scope>NUCLEOTIDE SEQUENCE [LARGE SCALE GENOMIC DNA]</scope>
    <source>
        <strain evidence="10">DSM 23920</strain>
    </source>
</reference>
<dbReference type="STRING" id="408074.SAMN05660909_05081"/>
<feature type="transmembrane region" description="Helical" evidence="7">
    <location>
        <begin position="487"/>
        <end position="506"/>
    </location>
</feature>
<evidence type="ECO:0000259" key="8">
    <source>
        <dbReference type="PROSITE" id="PS50850"/>
    </source>
</evidence>
<evidence type="ECO:0000313" key="10">
    <source>
        <dbReference type="Proteomes" id="UP000199656"/>
    </source>
</evidence>
<keyword evidence="5 7" id="KW-1133">Transmembrane helix</keyword>
<keyword evidence="3" id="KW-1003">Cell membrane</keyword>
<dbReference type="Pfam" id="PF07690">
    <property type="entry name" value="MFS_1"/>
    <property type="match status" value="1"/>
</dbReference>
<dbReference type="AlphaFoldDB" id="A0A1H4GBT7"/>
<proteinExistence type="predicted"/>
<dbReference type="PROSITE" id="PS50850">
    <property type="entry name" value="MFS"/>
    <property type="match status" value="1"/>
</dbReference>
<dbReference type="SUPFAM" id="SSF103473">
    <property type="entry name" value="MFS general substrate transporter"/>
    <property type="match status" value="1"/>
</dbReference>
<feature type="transmembrane region" description="Helical" evidence="7">
    <location>
        <begin position="227"/>
        <end position="250"/>
    </location>
</feature>
<organism evidence="9 10">
    <name type="scientific">Chitinophaga terrae</name>
    <name type="common">ex Kim and Jung 2007</name>
    <dbReference type="NCBI Taxonomy" id="408074"/>
    <lineage>
        <taxon>Bacteria</taxon>
        <taxon>Pseudomonadati</taxon>
        <taxon>Bacteroidota</taxon>
        <taxon>Chitinophagia</taxon>
        <taxon>Chitinophagales</taxon>
        <taxon>Chitinophagaceae</taxon>
        <taxon>Chitinophaga</taxon>
    </lineage>
</organism>
<feature type="transmembrane region" description="Helical" evidence="7">
    <location>
        <begin position="139"/>
        <end position="160"/>
    </location>
</feature>
<feature type="transmembrane region" description="Helical" evidence="7">
    <location>
        <begin position="410"/>
        <end position="431"/>
    </location>
</feature>
<evidence type="ECO:0000256" key="2">
    <source>
        <dbReference type="ARBA" id="ARBA00022448"/>
    </source>
</evidence>
<name>A0A1H4GBT7_9BACT</name>
<dbReference type="InterPro" id="IPR004638">
    <property type="entry name" value="EmrB-like"/>
</dbReference>
<feature type="transmembrane region" description="Helical" evidence="7">
    <location>
        <begin position="49"/>
        <end position="69"/>
    </location>
</feature>
<dbReference type="GO" id="GO:0022857">
    <property type="term" value="F:transmembrane transporter activity"/>
    <property type="evidence" value="ECO:0007669"/>
    <property type="project" value="InterPro"/>
</dbReference>
<dbReference type="InterPro" id="IPR036259">
    <property type="entry name" value="MFS_trans_sf"/>
</dbReference>
<comment type="subcellular location">
    <subcellularLocation>
        <location evidence="1">Cell membrane</location>
        <topology evidence="1">Multi-pass membrane protein</topology>
    </subcellularLocation>
</comment>
<feature type="domain" description="Major facilitator superfamily (MFS) profile" evidence="8">
    <location>
        <begin position="15"/>
        <end position="510"/>
    </location>
</feature>
<feature type="transmembrane region" description="Helical" evidence="7">
    <location>
        <begin position="166"/>
        <end position="189"/>
    </location>
</feature>
<evidence type="ECO:0000256" key="5">
    <source>
        <dbReference type="ARBA" id="ARBA00022989"/>
    </source>
</evidence>
<dbReference type="InterPro" id="IPR020846">
    <property type="entry name" value="MFS_dom"/>
</dbReference>
<evidence type="ECO:0000256" key="4">
    <source>
        <dbReference type="ARBA" id="ARBA00022692"/>
    </source>
</evidence>
<evidence type="ECO:0000313" key="9">
    <source>
        <dbReference type="EMBL" id="SEB06172.1"/>
    </source>
</evidence>
<evidence type="ECO:0000256" key="3">
    <source>
        <dbReference type="ARBA" id="ARBA00022475"/>
    </source>
</evidence>
<dbReference type="EMBL" id="FNRL01000034">
    <property type="protein sequence ID" value="SEB06172.1"/>
    <property type="molecule type" value="Genomic_DNA"/>
</dbReference>
<dbReference type="InterPro" id="IPR011701">
    <property type="entry name" value="MFS"/>
</dbReference>
<keyword evidence="6 7" id="KW-0472">Membrane</keyword>
<dbReference type="Gene3D" id="1.20.1720.10">
    <property type="entry name" value="Multidrug resistance protein D"/>
    <property type="match status" value="1"/>
</dbReference>
<accession>A0A1H4GBT7</accession>